<reference evidence="1" key="1">
    <citation type="journal article" date="2021" name="PeerJ">
        <title>Extensive microbial diversity within the chicken gut microbiome revealed by metagenomics and culture.</title>
        <authorList>
            <person name="Gilroy R."/>
            <person name="Ravi A."/>
            <person name="Getino M."/>
            <person name="Pursley I."/>
            <person name="Horton D.L."/>
            <person name="Alikhan N.F."/>
            <person name="Baker D."/>
            <person name="Gharbi K."/>
            <person name="Hall N."/>
            <person name="Watson M."/>
            <person name="Adriaenssens E.M."/>
            <person name="Foster-Nyarko E."/>
            <person name="Jarju S."/>
            <person name="Secka A."/>
            <person name="Antonio M."/>
            <person name="Oren A."/>
            <person name="Chaudhuri R.R."/>
            <person name="La Ragione R."/>
            <person name="Hildebrand F."/>
            <person name="Pallen M.J."/>
        </authorList>
    </citation>
    <scope>NUCLEOTIDE SEQUENCE</scope>
    <source>
        <strain evidence="1">ChiGjej2B2-7701</strain>
    </source>
</reference>
<dbReference type="RefSeq" id="WP_066832374.1">
    <property type="nucleotide sequence ID" value="NZ_CABKVW010000009.1"/>
</dbReference>
<reference evidence="1" key="2">
    <citation type="submission" date="2021-09" db="EMBL/GenBank/DDBJ databases">
        <authorList>
            <person name="Gilroy R."/>
        </authorList>
    </citation>
    <scope>NUCLEOTIDE SEQUENCE</scope>
    <source>
        <strain evidence="1">ChiGjej2B2-7701</strain>
    </source>
</reference>
<evidence type="ECO:0000313" key="2">
    <source>
        <dbReference type="Proteomes" id="UP000746751"/>
    </source>
</evidence>
<dbReference type="Pfam" id="PF02620">
    <property type="entry name" value="YceD"/>
    <property type="match status" value="1"/>
</dbReference>
<organism evidence="1 2">
    <name type="scientific">Collinsella ihumii</name>
    <dbReference type="NCBI Taxonomy" id="1720204"/>
    <lineage>
        <taxon>Bacteria</taxon>
        <taxon>Bacillati</taxon>
        <taxon>Actinomycetota</taxon>
        <taxon>Coriobacteriia</taxon>
        <taxon>Coriobacteriales</taxon>
        <taxon>Coriobacteriaceae</taxon>
        <taxon>Collinsella</taxon>
    </lineage>
</organism>
<dbReference type="PANTHER" id="PTHR34374:SF1">
    <property type="entry name" value="LARGE RIBOSOMAL RNA SUBUNIT ACCUMULATION PROTEIN YCED HOMOLOG 1, CHLOROPLASTIC"/>
    <property type="match status" value="1"/>
</dbReference>
<dbReference type="EMBL" id="DYVF01000025">
    <property type="protein sequence ID" value="HJG30419.1"/>
    <property type="molecule type" value="Genomic_DNA"/>
</dbReference>
<dbReference type="InterPro" id="IPR003772">
    <property type="entry name" value="YceD"/>
</dbReference>
<dbReference type="Proteomes" id="UP000746751">
    <property type="component" value="Unassembled WGS sequence"/>
</dbReference>
<dbReference type="PANTHER" id="PTHR34374">
    <property type="entry name" value="LARGE RIBOSOMAL RNA SUBUNIT ACCUMULATION PROTEIN YCED HOMOLOG 1, CHLOROPLASTIC"/>
    <property type="match status" value="1"/>
</dbReference>
<sequence>MDAMKPVVVDLADRLENPGESFSLNGHLDIPGYTTGEKEFSLPGGVSYDVVLTNAGDGILVTGLVRAAVDGQCDRCLDPAHFDIAGEIEEYYLFHEPEDAEAYEDGFELVGPERTVDLSGAIWDAMVMDTPFVVLCRPDCAGLCPTCGANLNDGPCGCEEKAEQAWIDSDENPFAALKNLKFDE</sequence>
<evidence type="ECO:0000313" key="1">
    <source>
        <dbReference type="EMBL" id="HJG30419.1"/>
    </source>
</evidence>
<comment type="caution">
    <text evidence="1">The sequence shown here is derived from an EMBL/GenBank/DDBJ whole genome shotgun (WGS) entry which is preliminary data.</text>
</comment>
<proteinExistence type="predicted"/>
<gene>
    <name evidence="1" type="ORF">K8U80_03365</name>
</gene>
<dbReference type="AlphaFoldDB" id="A0A921IN98"/>
<name>A0A921IN98_9ACTN</name>
<protein>
    <submittedName>
        <fullName evidence="1">DUF177 domain-containing protein</fullName>
    </submittedName>
</protein>
<accession>A0A921IN98</accession>